<dbReference type="RefSeq" id="WP_375557008.1">
    <property type="nucleotide sequence ID" value="NZ_JBBVGT010000002.1"/>
</dbReference>
<evidence type="ECO:0000259" key="8">
    <source>
        <dbReference type="Pfam" id="PF07715"/>
    </source>
</evidence>
<dbReference type="Gene3D" id="2.170.130.10">
    <property type="entry name" value="TonB-dependent receptor, plug domain"/>
    <property type="match status" value="1"/>
</dbReference>
<dbReference type="Pfam" id="PF13715">
    <property type="entry name" value="CarbopepD_reg_2"/>
    <property type="match status" value="1"/>
</dbReference>
<dbReference type="InterPro" id="IPR039426">
    <property type="entry name" value="TonB-dep_rcpt-like"/>
</dbReference>
<comment type="caution">
    <text evidence="9">The sequence shown here is derived from an EMBL/GenBank/DDBJ whole genome shotgun (WGS) entry which is preliminary data.</text>
</comment>
<evidence type="ECO:0000256" key="2">
    <source>
        <dbReference type="ARBA" id="ARBA00022448"/>
    </source>
</evidence>
<dbReference type="InterPro" id="IPR037066">
    <property type="entry name" value="Plug_dom_sf"/>
</dbReference>
<dbReference type="InterPro" id="IPR012910">
    <property type="entry name" value="Plug_dom"/>
</dbReference>
<keyword evidence="3 7" id="KW-1134">Transmembrane beta strand</keyword>
<comment type="subcellular location">
    <subcellularLocation>
        <location evidence="1 7">Cell outer membrane</location>
        <topology evidence="1 7">Multi-pass membrane protein</topology>
    </subcellularLocation>
</comment>
<dbReference type="InterPro" id="IPR036942">
    <property type="entry name" value="Beta-barrel_TonB_sf"/>
</dbReference>
<keyword evidence="4 7" id="KW-0812">Transmembrane</keyword>
<dbReference type="InterPro" id="IPR008969">
    <property type="entry name" value="CarboxyPept-like_regulatory"/>
</dbReference>
<keyword evidence="9" id="KW-0675">Receptor</keyword>
<proteinExistence type="inferred from homology"/>
<evidence type="ECO:0000256" key="5">
    <source>
        <dbReference type="ARBA" id="ARBA00023136"/>
    </source>
</evidence>
<reference evidence="9 10" key="1">
    <citation type="submission" date="2024-04" db="EMBL/GenBank/DDBJ databases">
        <title>Albibacterium profundi sp. nov., isolated from sediment of the Challenger Deep of Mariana Trench.</title>
        <authorList>
            <person name="Wang Y."/>
        </authorList>
    </citation>
    <scope>NUCLEOTIDE SEQUENCE [LARGE SCALE GENOMIC DNA]</scope>
    <source>
        <strain evidence="9 10">RHL897</strain>
    </source>
</reference>
<dbReference type="Gene3D" id="2.60.40.1120">
    <property type="entry name" value="Carboxypeptidase-like, regulatory domain"/>
    <property type="match status" value="1"/>
</dbReference>
<dbReference type="PROSITE" id="PS52016">
    <property type="entry name" value="TONB_DEPENDENT_REC_3"/>
    <property type="match status" value="1"/>
</dbReference>
<dbReference type="Gene3D" id="2.40.170.20">
    <property type="entry name" value="TonB-dependent receptor, beta-barrel domain"/>
    <property type="match status" value="1"/>
</dbReference>
<protein>
    <submittedName>
        <fullName evidence="9">TonB-dependent receptor</fullName>
    </submittedName>
</protein>
<sequence length="1035" mass="113452">MSKNYNIQCNVILFFLLFVFVPFYAFSQNSADLIRGKVLDETGQPLPGVNVTINDRALSSSTDSEGQFSISSSNNEETLKFTFIGFTTKEVTLSKGESHVVVMEPEVSSLEQVVVVGYGQVKKRDLTGAVSSITGDDLSGIPVQRVDQMLQGRAAGVQVTSTTGAPGAGTTIRIRGSRSVSASNEPLYVIDGIVGAGDLNTINPADIESIDVLKDASSAAIYGSRASNGVIIITTKKGKAGRDQISFSATHGISDVPKLVDMMGAKDFVSFVNEAYIDEGQKPLYPNVDSVLAITGPEGTNWQEEIFQTGAYSDFNLALSGGSEDFTYRVSGNVVDQKGVVLNSSYKRYQANLNLTKNIGSRLKMGLNMNIARYKREPGSSVNLGTTAGWKSSMITLPPTMPARNPDGSPSSFNPIAYFGGGVVNTSLASAELITAYTSYNDLLGSVYAQYEIIDGLNFKTSLGVNLGNSNFYRYVPSYMPSYVASGAEFGNARRDVGFNDYLLSENTLTYDKSFGEHNFNFLGGFTYQTSESNSVDVWGGGLTNDIVRWNSFGSIPQEQRNISSGYTLNKQLSFIGRVQYNYANKYYLTVTNRYDGASNFAANEKWGYFPSSAVKWRIAEEDFFKNLSISESLLNDLSLRLSYGLSGNQGISNYQSLPTLSADATAYIFGGVPILGYKQGNIANDDLTWETTKQLNVGLDFQLFDGRIDVSTNYYNMHTKNLLLTVQTPTQTGYGSRLINIGKTVSSGFEIGLRGNVINNENFGWSTSLNLSTNDQEVTDLGPLVMVALDNTGYGATTNYLQVGVPVGANFGLEYAGVWHSQEEIDAELAKPLEERTYVSISNFYQPGKQKYYDYKRDGMLNIDDYHYLGTPNPPFFGGWGNTLRYKNLSLDMFLQFQHGSTMWNSMQYFTGVGMYLTNQMSYMKDRWTEDNPTSDIPAVNSRDNIPSTYLLQNSSFLRLKALTLNYDLSPSVFKGSDRKLNVFLSGTNLFLLTDYNGYDPEVNSAGTSSTVRAKDNGAYPNSRTISIGASVNF</sequence>
<dbReference type="SUPFAM" id="SSF49464">
    <property type="entry name" value="Carboxypeptidase regulatory domain-like"/>
    <property type="match status" value="1"/>
</dbReference>
<dbReference type="Pfam" id="PF07715">
    <property type="entry name" value="Plug"/>
    <property type="match status" value="1"/>
</dbReference>
<dbReference type="EMBL" id="JBBVGT010000002">
    <property type="protein sequence ID" value="MFB5945469.1"/>
    <property type="molecule type" value="Genomic_DNA"/>
</dbReference>
<evidence type="ECO:0000313" key="9">
    <source>
        <dbReference type="EMBL" id="MFB5945469.1"/>
    </source>
</evidence>
<name>A0ABV5CDA4_9SPHI</name>
<dbReference type="InterPro" id="IPR023996">
    <property type="entry name" value="TonB-dep_OMP_SusC/RagA"/>
</dbReference>
<comment type="similarity">
    <text evidence="7">Belongs to the TonB-dependent receptor family.</text>
</comment>
<evidence type="ECO:0000256" key="1">
    <source>
        <dbReference type="ARBA" id="ARBA00004571"/>
    </source>
</evidence>
<keyword evidence="2 7" id="KW-0813">Transport</keyword>
<dbReference type="NCBIfam" id="TIGR04057">
    <property type="entry name" value="SusC_RagA_signa"/>
    <property type="match status" value="1"/>
</dbReference>
<keyword evidence="10" id="KW-1185">Reference proteome</keyword>
<keyword evidence="6 7" id="KW-0998">Cell outer membrane</keyword>
<evidence type="ECO:0000256" key="3">
    <source>
        <dbReference type="ARBA" id="ARBA00022452"/>
    </source>
</evidence>
<dbReference type="NCBIfam" id="TIGR04056">
    <property type="entry name" value="OMP_RagA_SusC"/>
    <property type="match status" value="1"/>
</dbReference>
<keyword evidence="5 7" id="KW-0472">Membrane</keyword>
<organism evidence="9 10">
    <name type="scientific">Albibacterium profundi</name>
    <dbReference type="NCBI Taxonomy" id="3134906"/>
    <lineage>
        <taxon>Bacteria</taxon>
        <taxon>Pseudomonadati</taxon>
        <taxon>Bacteroidota</taxon>
        <taxon>Sphingobacteriia</taxon>
        <taxon>Sphingobacteriales</taxon>
        <taxon>Sphingobacteriaceae</taxon>
        <taxon>Albibacterium</taxon>
    </lineage>
</organism>
<dbReference type="InterPro" id="IPR023997">
    <property type="entry name" value="TonB-dep_OMP_SusC/RagA_CS"/>
</dbReference>
<feature type="domain" description="TonB-dependent receptor plug" evidence="8">
    <location>
        <begin position="122"/>
        <end position="230"/>
    </location>
</feature>
<evidence type="ECO:0000313" key="10">
    <source>
        <dbReference type="Proteomes" id="UP001580928"/>
    </source>
</evidence>
<evidence type="ECO:0000256" key="7">
    <source>
        <dbReference type="PROSITE-ProRule" id="PRU01360"/>
    </source>
</evidence>
<evidence type="ECO:0000256" key="4">
    <source>
        <dbReference type="ARBA" id="ARBA00022692"/>
    </source>
</evidence>
<dbReference type="Proteomes" id="UP001580928">
    <property type="component" value="Unassembled WGS sequence"/>
</dbReference>
<gene>
    <name evidence="9" type="ORF">WKR92_06470</name>
</gene>
<evidence type="ECO:0000256" key="6">
    <source>
        <dbReference type="ARBA" id="ARBA00023237"/>
    </source>
</evidence>
<dbReference type="SUPFAM" id="SSF56935">
    <property type="entry name" value="Porins"/>
    <property type="match status" value="1"/>
</dbReference>
<accession>A0ABV5CDA4</accession>